<protein>
    <submittedName>
        <fullName evidence="2">Uncharacterized protein</fullName>
    </submittedName>
</protein>
<reference evidence="2 3" key="1">
    <citation type="submission" date="2017-09" db="EMBL/GenBank/DDBJ databases">
        <authorList>
            <person name="Ehlers B."/>
            <person name="Leendertz F.H."/>
        </authorList>
    </citation>
    <scope>NUCLEOTIDE SEQUENCE [LARGE SCALE GENOMIC DNA]</scope>
    <source>
        <strain evidence="2 3">CGMCC 4.6857</strain>
    </source>
</reference>
<name>A0A285J2U5_9ACTN</name>
<sequence length="56" mass="6025">MAADTTSDRPLVETTFAACGHTARLPQTTRPASCPTGCDSMRPDSQRPAPRPRPRS</sequence>
<organism evidence="2 3">
    <name type="scientific">Paractinoplanes atraurantiacus</name>
    <dbReference type="NCBI Taxonomy" id="1036182"/>
    <lineage>
        <taxon>Bacteria</taxon>
        <taxon>Bacillati</taxon>
        <taxon>Actinomycetota</taxon>
        <taxon>Actinomycetes</taxon>
        <taxon>Micromonosporales</taxon>
        <taxon>Micromonosporaceae</taxon>
        <taxon>Paractinoplanes</taxon>
    </lineage>
</organism>
<feature type="region of interest" description="Disordered" evidence="1">
    <location>
        <begin position="21"/>
        <end position="56"/>
    </location>
</feature>
<evidence type="ECO:0000313" key="2">
    <source>
        <dbReference type="EMBL" id="SNY53686.1"/>
    </source>
</evidence>
<dbReference type="EMBL" id="OBDY01000014">
    <property type="protein sequence ID" value="SNY53686.1"/>
    <property type="molecule type" value="Genomic_DNA"/>
</dbReference>
<proteinExistence type="predicted"/>
<evidence type="ECO:0000256" key="1">
    <source>
        <dbReference type="SAM" id="MobiDB-lite"/>
    </source>
</evidence>
<evidence type="ECO:0000313" key="3">
    <source>
        <dbReference type="Proteomes" id="UP000219612"/>
    </source>
</evidence>
<keyword evidence="3" id="KW-1185">Reference proteome</keyword>
<accession>A0A285J2U5</accession>
<dbReference type="Proteomes" id="UP000219612">
    <property type="component" value="Unassembled WGS sequence"/>
</dbReference>
<gene>
    <name evidence="2" type="ORF">SAMN05421748_114136</name>
</gene>
<dbReference type="AlphaFoldDB" id="A0A285J2U5"/>